<evidence type="ECO:0008006" key="3">
    <source>
        <dbReference type="Google" id="ProtNLM"/>
    </source>
</evidence>
<organism evidence="1 2">
    <name type="scientific">Ascobolus immersus RN42</name>
    <dbReference type="NCBI Taxonomy" id="1160509"/>
    <lineage>
        <taxon>Eukaryota</taxon>
        <taxon>Fungi</taxon>
        <taxon>Dikarya</taxon>
        <taxon>Ascomycota</taxon>
        <taxon>Pezizomycotina</taxon>
        <taxon>Pezizomycetes</taxon>
        <taxon>Pezizales</taxon>
        <taxon>Ascobolaceae</taxon>
        <taxon>Ascobolus</taxon>
    </lineage>
</organism>
<accession>A0A3N4HQA9</accession>
<proteinExistence type="predicted"/>
<gene>
    <name evidence="1" type="ORF">BJ508DRAFT_312659</name>
</gene>
<keyword evidence="2" id="KW-1185">Reference proteome</keyword>
<dbReference type="SUPFAM" id="SSF57850">
    <property type="entry name" value="RING/U-box"/>
    <property type="match status" value="1"/>
</dbReference>
<evidence type="ECO:0000313" key="2">
    <source>
        <dbReference type="Proteomes" id="UP000275078"/>
    </source>
</evidence>
<protein>
    <recommendedName>
        <fullName evidence="3">IBR domain-containing protein</fullName>
    </recommendedName>
</protein>
<dbReference type="EMBL" id="ML119783">
    <property type="protein sequence ID" value="RPA74688.1"/>
    <property type="molecule type" value="Genomic_DNA"/>
</dbReference>
<reference evidence="1 2" key="1">
    <citation type="journal article" date="2018" name="Nat. Ecol. Evol.">
        <title>Pezizomycetes genomes reveal the molecular basis of ectomycorrhizal truffle lifestyle.</title>
        <authorList>
            <person name="Murat C."/>
            <person name="Payen T."/>
            <person name="Noel B."/>
            <person name="Kuo A."/>
            <person name="Morin E."/>
            <person name="Chen J."/>
            <person name="Kohler A."/>
            <person name="Krizsan K."/>
            <person name="Balestrini R."/>
            <person name="Da Silva C."/>
            <person name="Montanini B."/>
            <person name="Hainaut M."/>
            <person name="Levati E."/>
            <person name="Barry K.W."/>
            <person name="Belfiori B."/>
            <person name="Cichocki N."/>
            <person name="Clum A."/>
            <person name="Dockter R.B."/>
            <person name="Fauchery L."/>
            <person name="Guy J."/>
            <person name="Iotti M."/>
            <person name="Le Tacon F."/>
            <person name="Lindquist E.A."/>
            <person name="Lipzen A."/>
            <person name="Malagnac F."/>
            <person name="Mello A."/>
            <person name="Molinier V."/>
            <person name="Miyauchi S."/>
            <person name="Poulain J."/>
            <person name="Riccioni C."/>
            <person name="Rubini A."/>
            <person name="Sitrit Y."/>
            <person name="Splivallo R."/>
            <person name="Traeger S."/>
            <person name="Wang M."/>
            <person name="Zifcakova L."/>
            <person name="Wipf D."/>
            <person name="Zambonelli A."/>
            <person name="Paolocci F."/>
            <person name="Nowrousian M."/>
            <person name="Ottonello S."/>
            <person name="Baldrian P."/>
            <person name="Spatafora J.W."/>
            <person name="Henrissat B."/>
            <person name="Nagy L.G."/>
            <person name="Aury J.M."/>
            <person name="Wincker P."/>
            <person name="Grigoriev I.V."/>
            <person name="Bonfante P."/>
            <person name="Martin F.M."/>
        </authorList>
    </citation>
    <scope>NUCLEOTIDE SEQUENCE [LARGE SCALE GENOMIC DNA]</scope>
    <source>
        <strain evidence="1 2">RN42</strain>
    </source>
</reference>
<dbReference type="AlphaFoldDB" id="A0A3N4HQA9"/>
<evidence type="ECO:0000313" key="1">
    <source>
        <dbReference type="EMBL" id="RPA74688.1"/>
    </source>
</evidence>
<sequence length="138" mass="15300">MPRTTSTVSFTSEIGFKLPSFFAKSDSDEVPPQPVRANKCPGKIAPIVQADMRYYFDKEYKCTGCRMWFTVDGNVEHAGSVCSVRACRHHFCKRCGETEKGLDDHSLLTAAEYKEIVGRTSVRGGTAASEFVEVDLHA</sequence>
<name>A0A3N4HQA9_ASCIM</name>
<dbReference type="Proteomes" id="UP000275078">
    <property type="component" value="Unassembled WGS sequence"/>
</dbReference>